<dbReference type="GO" id="GO:0016787">
    <property type="term" value="F:hydrolase activity"/>
    <property type="evidence" value="ECO:0007669"/>
    <property type="project" value="UniProtKB-KW"/>
</dbReference>
<dbReference type="Proteomes" id="UP000681414">
    <property type="component" value="Unassembled WGS sequence"/>
</dbReference>
<proteinExistence type="predicted"/>
<comment type="caution">
    <text evidence="2">The sequence shown here is derived from an EMBL/GenBank/DDBJ whole genome shotgun (WGS) entry which is preliminary data.</text>
</comment>
<keyword evidence="1" id="KW-0472">Membrane</keyword>
<reference evidence="2 3" key="1">
    <citation type="submission" date="2021-05" db="EMBL/GenBank/DDBJ databases">
        <title>Novel Bacillus species.</title>
        <authorList>
            <person name="Liu G."/>
        </authorList>
    </citation>
    <scope>NUCLEOTIDE SEQUENCE [LARGE SCALE GENOMIC DNA]</scope>
    <source>
        <strain evidence="3">FJAT-49780</strain>
    </source>
</reference>
<organism evidence="2 3">
    <name type="scientific">Lederbergia citri</name>
    <dbReference type="NCBI Taxonomy" id="2833580"/>
    <lineage>
        <taxon>Bacteria</taxon>
        <taxon>Bacillati</taxon>
        <taxon>Bacillota</taxon>
        <taxon>Bacilli</taxon>
        <taxon>Bacillales</taxon>
        <taxon>Bacillaceae</taxon>
        <taxon>Lederbergia</taxon>
    </lineage>
</organism>
<dbReference type="RefSeq" id="WP_213123422.1">
    <property type="nucleotide sequence ID" value="NZ_JAGYPG010000001.1"/>
</dbReference>
<gene>
    <name evidence="2" type="ORF">KHA97_03910</name>
</gene>
<dbReference type="InterPro" id="IPR007404">
    <property type="entry name" value="YdjM-like"/>
</dbReference>
<dbReference type="EMBL" id="JAGYPG010000001">
    <property type="protein sequence ID" value="MBS4194220.1"/>
    <property type="molecule type" value="Genomic_DNA"/>
</dbReference>
<feature type="transmembrane region" description="Helical" evidence="1">
    <location>
        <begin position="86"/>
        <end position="103"/>
    </location>
</feature>
<feature type="transmembrane region" description="Helical" evidence="1">
    <location>
        <begin position="146"/>
        <end position="163"/>
    </location>
</feature>
<evidence type="ECO:0000313" key="3">
    <source>
        <dbReference type="Proteomes" id="UP000681414"/>
    </source>
</evidence>
<keyword evidence="3" id="KW-1185">Reference proteome</keyword>
<feature type="transmembrane region" description="Helical" evidence="1">
    <location>
        <begin position="7"/>
        <end position="23"/>
    </location>
</feature>
<keyword evidence="1" id="KW-1133">Transmembrane helix</keyword>
<evidence type="ECO:0000313" key="2">
    <source>
        <dbReference type="EMBL" id="MBS4194220.1"/>
    </source>
</evidence>
<dbReference type="Pfam" id="PF04307">
    <property type="entry name" value="YdjM"/>
    <property type="match status" value="1"/>
</dbReference>
<accession>A0A942TAN1</accession>
<feature type="transmembrane region" description="Helical" evidence="1">
    <location>
        <begin position="115"/>
        <end position="140"/>
    </location>
</feature>
<protein>
    <submittedName>
        <fullName evidence="2">Metal-dependent hydrolase</fullName>
    </submittedName>
</protein>
<name>A0A942TAN1_9BACI</name>
<feature type="transmembrane region" description="Helical" evidence="1">
    <location>
        <begin position="60"/>
        <end position="80"/>
    </location>
</feature>
<keyword evidence="1" id="KW-0812">Transmembrane</keyword>
<evidence type="ECO:0000256" key="1">
    <source>
        <dbReference type="SAM" id="Phobius"/>
    </source>
</evidence>
<sequence length="209" mass="23052">MDGKTHFIVGGITGIGVATYVGVELPTAFSFTLLGACIGLVPDLDVKGTLSNKISLNKNWIITLLALLGLLILVNSFIVYKDIDRWLGFGLGLALMIVPSFLIKQKYMLLLTGAASLIIGIYQQNTWLTMLGIYICIAALLPHRSLTHSLIGLIYFSFIGYYLEKDFQMNGLSLLCAASYASHLILDMKIFPKNRKGVKLLQPFSKFEI</sequence>
<dbReference type="AlphaFoldDB" id="A0A942TAN1"/>
<keyword evidence="2" id="KW-0378">Hydrolase</keyword>